<reference evidence="2" key="1">
    <citation type="journal article" date="2015" name="Nature">
        <title>Complex archaea that bridge the gap between prokaryotes and eukaryotes.</title>
        <authorList>
            <person name="Spang A."/>
            <person name="Saw J.H."/>
            <person name="Jorgensen S.L."/>
            <person name="Zaremba-Niedzwiedzka K."/>
            <person name="Martijn J."/>
            <person name="Lind A.E."/>
            <person name="van Eijk R."/>
            <person name="Schleper C."/>
            <person name="Guy L."/>
            <person name="Ettema T.J."/>
        </authorList>
    </citation>
    <scope>NUCLEOTIDE SEQUENCE</scope>
</reference>
<evidence type="ECO:0000256" key="1">
    <source>
        <dbReference type="SAM" id="MobiDB-lite"/>
    </source>
</evidence>
<sequence>MARQPSKKKQEEAAGTEEDEG</sequence>
<evidence type="ECO:0000313" key="2">
    <source>
        <dbReference type="EMBL" id="KKK66257.1"/>
    </source>
</evidence>
<proteinExistence type="predicted"/>
<dbReference type="EMBL" id="LAZR01060163">
    <property type="protein sequence ID" value="KKK66257.1"/>
    <property type="molecule type" value="Genomic_DNA"/>
</dbReference>
<feature type="non-terminal residue" evidence="2">
    <location>
        <position position="21"/>
    </location>
</feature>
<organism evidence="2">
    <name type="scientific">marine sediment metagenome</name>
    <dbReference type="NCBI Taxonomy" id="412755"/>
    <lineage>
        <taxon>unclassified sequences</taxon>
        <taxon>metagenomes</taxon>
        <taxon>ecological metagenomes</taxon>
    </lineage>
</organism>
<name>A0A0F8XAR9_9ZZZZ</name>
<accession>A0A0F8XAR9</accession>
<gene>
    <name evidence="2" type="ORF">LCGC14_2965930</name>
</gene>
<dbReference type="AlphaFoldDB" id="A0A0F8XAR9"/>
<comment type="caution">
    <text evidence="2">The sequence shown here is derived from an EMBL/GenBank/DDBJ whole genome shotgun (WGS) entry which is preliminary data.</text>
</comment>
<feature type="region of interest" description="Disordered" evidence="1">
    <location>
        <begin position="1"/>
        <end position="21"/>
    </location>
</feature>
<protein>
    <submittedName>
        <fullName evidence="2">Uncharacterized protein</fullName>
    </submittedName>
</protein>